<dbReference type="RefSeq" id="WP_006257062.1">
    <property type="nucleotide sequence ID" value="NZ_CP013690.1"/>
</dbReference>
<sequence>MNKTLTINIAGSVFHIDENAYLKLDQYLKAIKRSFPKEEQDEIIHDIEIRIAELFSENITDSNQVITIADVDRVISIMGSPEDYIIDEEPTAKTETKYVYTGTKKLYRDGENAMVGGVLAGLGHYFKIDTVWMRIIFMILVLFYGTGVLLYLILWIIVPEAKTTSQILEMKREPINISTIEKKVMENVNYVTSKINDVDYEHIKNQTKRAGERSGKIILNIIGIFFIVISVLSIFSSIIGISAALINKEIILEEIGSEFPLLSAGVYPFWVSTLLLTSLVTLPFIGLLIIGLRMIYTNIKYVALIIIGLLLLWFISLGLFSIPFLNAKNYESRHVYRTEYTESAKATSEFSFDDTTDEIKITLVTEDYFKSDKSKTEGFEVKEINSLLPIEIEILPTFQNEIYGTSEVKDFTINKKKNKIIKIDLNLTNLNQEGNQLIISNNLFPENKTNADTENAKIVYTIYIPKGKKVYISEPVKALIKSNETLTAGAHWYEMQEDSTLKCSDC</sequence>
<keyword evidence="3 6" id="KW-0812">Transmembrane</keyword>
<name>A0AAI8G557_9FLAO</name>
<evidence type="ECO:0000256" key="6">
    <source>
        <dbReference type="SAM" id="Phobius"/>
    </source>
</evidence>
<dbReference type="InterPro" id="IPR054321">
    <property type="entry name" value="PspC-rel_TM"/>
</dbReference>
<dbReference type="Pfam" id="PF04024">
    <property type="entry name" value="PspC"/>
    <property type="match status" value="1"/>
</dbReference>
<feature type="transmembrane region" description="Helical" evidence="6">
    <location>
        <begin position="217"/>
        <end position="246"/>
    </location>
</feature>
<protein>
    <recommendedName>
        <fullName evidence="11">Phage shock protein PspC N-terminal domain-containing protein</fullName>
    </recommendedName>
</protein>
<feature type="domain" description="Phage shock protein PspC N-terminal" evidence="7">
    <location>
        <begin position="104"/>
        <end position="161"/>
    </location>
</feature>
<keyword evidence="4 6" id="KW-1133">Transmembrane helix</keyword>
<evidence type="ECO:0008006" key="11">
    <source>
        <dbReference type="Google" id="ProtNLM"/>
    </source>
</evidence>
<feature type="transmembrane region" description="Helical" evidence="6">
    <location>
        <begin position="266"/>
        <end position="290"/>
    </location>
</feature>
<accession>A0AAI8G557</accession>
<dbReference type="AlphaFoldDB" id="A0AAI8G557"/>
<evidence type="ECO:0000313" key="9">
    <source>
        <dbReference type="EMBL" id="ALU26406.1"/>
    </source>
</evidence>
<evidence type="ECO:0000256" key="3">
    <source>
        <dbReference type="ARBA" id="ARBA00022692"/>
    </source>
</evidence>
<feature type="domain" description="PspC-related transmembrane region" evidence="8">
    <location>
        <begin position="214"/>
        <end position="322"/>
    </location>
</feature>
<dbReference type="PANTHER" id="PTHR33885:SF3">
    <property type="entry name" value="PHAGE SHOCK PROTEIN C"/>
    <property type="match status" value="1"/>
</dbReference>
<gene>
    <name evidence="9" type="ORF">AS202_09715</name>
</gene>
<feature type="transmembrane region" description="Helical" evidence="6">
    <location>
        <begin position="131"/>
        <end position="158"/>
    </location>
</feature>
<evidence type="ECO:0000256" key="4">
    <source>
        <dbReference type="ARBA" id="ARBA00022989"/>
    </source>
</evidence>
<organism evidence="9 10">
    <name type="scientific">Myroides odoratimimus</name>
    <dbReference type="NCBI Taxonomy" id="76832"/>
    <lineage>
        <taxon>Bacteria</taxon>
        <taxon>Pseudomonadati</taxon>
        <taxon>Bacteroidota</taxon>
        <taxon>Flavobacteriia</taxon>
        <taxon>Flavobacteriales</taxon>
        <taxon>Flavobacteriaceae</taxon>
        <taxon>Myroides</taxon>
    </lineage>
</organism>
<dbReference type="PANTHER" id="PTHR33885">
    <property type="entry name" value="PHAGE SHOCK PROTEIN C"/>
    <property type="match status" value="1"/>
</dbReference>
<evidence type="ECO:0000259" key="8">
    <source>
        <dbReference type="Pfam" id="PF22571"/>
    </source>
</evidence>
<keyword evidence="2" id="KW-1003">Cell membrane</keyword>
<dbReference type="GeneID" id="66975082"/>
<evidence type="ECO:0000256" key="5">
    <source>
        <dbReference type="ARBA" id="ARBA00023136"/>
    </source>
</evidence>
<evidence type="ECO:0000256" key="1">
    <source>
        <dbReference type="ARBA" id="ARBA00004162"/>
    </source>
</evidence>
<dbReference type="Pfam" id="PF22571">
    <property type="entry name" value="LiaI-LiaF-TM_PspC"/>
    <property type="match status" value="1"/>
</dbReference>
<dbReference type="GO" id="GO:0005886">
    <property type="term" value="C:plasma membrane"/>
    <property type="evidence" value="ECO:0007669"/>
    <property type="project" value="UniProtKB-SubCell"/>
</dbReference>
<dbReference type="Proteomes" id="UP000069030">
    <property type="component" value="Chromosome"/>
</dbReference>
<reference evidence="9 10" key="1">
    <citation type="journal article" date="2016" name="J. Zhejiang Univ. Sci. B">
        <title>Antibiotic resistance mechanisms of Myroides sp.</title>
        <authorList>
            <person name="Hu S."/>
            <person name="Yuan S."/>
            <person name="Qu H."/>
            <person name="Jiang T."/>
            <person name="Zhou Y."/>
            <person name="Wang M."/>
            <person name="Ming D."/>
        </authorList>
    </citation>
    <scope>NUCLEOTIDE SEQUENCE [LARGE SCALE GENOMIC DNA]</scope>
    <source>
        <strain evidence="9 10">PR63039</strain>
    </source>
</reference>
<comment type="subcellular location">
    <subcellularLocation>
        <location evidence="1">Cell membrane</location>
        <topology evidence="1">Single-pass membrane protein</topology>
    </subcellularLocation>
</comment>
<dbReference type="EMBL" id="CP013690">
    <property type="protein sequence ID" value="ALU26406.1"/>
    <property type="molecule type" value="Genomic_DNA"/>
</dbReference>
<dbReference type="InterPro" id="IPR052027">
    <property type="entry name" value="PspC"/>
</dbReference>
<proteinExistence type="predicted"/>
<keyword evidence="5 6" id="KW-0472">Membrane</keyword>
<evidence type="ECO:0000256" key="2">
    <source>
        <dbReference type="ARBA" id="ARBA00022475"/>
    </source>
</evidence>
<dbReference type="KEGG" id="mod:AS202_09715"/>
<evidence type="ECO:0000313" key="10">
    <source>
        <dbReference type="Proteomes" id="UP000069030"/>
    </source>
</evidence>
<dbReference type="InterPro" id="IPR007168">
    <property type="entry name" value="Phageshock_PspC_N"/>
</dbReference>
<feature type="transmembrane region" description="Helical" evidence="6">
    <location>
        <begin position="302"/>
        <end position="325"/>
    </location>
</feature>
<evidence type="ECO:0000259" key="7">
    <source>
        <dbReference type="Pfam" id="PF04024"/>
    </source>
</evidence>